<dbReference type="STRING" id="380248.SAMN05216251_104326"/>
<dbReference type="Proteomes" id="UP000199323">
    <property type="component" value="Unassembled WGS sequence"/>
</dbReference>
<gene>
    <name evidence="1" type="ORF">SAMN05216251_104326</name>
</gene>
<dbReference type="EMBL" id="FONG01000004">
    <property type="protein sequence ID" value="SFE67566.1"/>
    <property type="molecule type" value="Genomic_DNA"/>
</dbReference>
<name>A0A1I2CGY3_9ACTN</name>
<accession>A0A1I2CGY3</accession>
<evidence type="ECO:0000313" key="2">
    <source>
        <dbReference type="Proteomes" id="UP000199323"/>
    </source>
</evidence>
<sequence>MTVLLGVLVVAAAGGCVCVVWAVRGGPRPVRAVAAATLAASGLLRRSTRRRRRGLGGTSGGG</sequence>
<protein>
    <submittedName>
        <fullName evidence="1">Uncharacterized protein</fullName>
    </submittedName>
</protein>
<dbReference type="AlphaFoldDB" id="A0A1I2CGY3"/>
<organism evidence="1 2">
    <name type="scientific">Actinacidiphila alni</name>
    <dbReference type="NCBI Taxonomy" id="380248"/>
    <lineage>
        <taxon>Bacteria</taxon>
        <taxon>Bacillati</taxon>
        <taxon>Actinomycetota</taxon>
        <taxon>Actinomycetes</taxon>
        <taxon>Kitasatosporales</taxon>
        <taxon>Streptomycetaceae</taxon>
        <taxon>Actinacidiphila</taxon>
    </lineage>
</organism>
<proteinExistence type="predicted"/>
<evidence type="ECO:0000313" key="1">
    <source>
        <dbReference type="EMBL" id="SFE67566.1"/>
    </source>
</evidence>
<reference evidence="1 2" key="1">
    <citation type="submission" date="2016-10" db="EMBL/GenBank/DDBJ databases">
        <authorList>
            <person name="de Groot N.N."/>
        </authorList>
    </citation>
    <scope>NUCLEOTIDE SEQUENCE [LARGE SCALE GENOMIC DNA]</scope>
    <source>
        <strain evidence="1 2">CGMCC 4.3510</strain>
    </source>
</reference>
<dbReference type="RefSeq" id="WP_093713041.1">
    <property type="nucleotide sequence ID" value="NZ_FONG01000004.1"/>
</dbReference>
<keyword evidence="2" id="KW-1185">Reference proteome</keyword>